<dbReference type="GO" id="GO:0005634">
    <property type="term" value="C:nucleus"/>
    <property type="evidence" value="ECO:0007669"/>
    <property type="project" value="UniProtKB-SubCell"/>
</dbReference>
<keyword evidence="6" id="KW-1185">Reference proteome</keyword>
<dbReference type="EMBL" id="SDRB02000747">
    <property type="protein sequence ID" value="THG22650.1"/>
    <property type="molecule type" value="Genomic_DNA"/>
</dbReference>
<organism evidence="5 6">
    <name type="scientific">Camellia sinensis var. sinensis</name>
    <name type="common">China tea</name>
    <dbReference type="NCBI Taxonomy" id="542762"/>
    <lineage>
        <taxon>Eukaryota</taxon>
        <taxon>Viridiplantae</taxon>
        <taxon>Streptophyta</taxon>
        <taxon>Embryophyta</taxon>
        <taxon>Tracheophyta</taxon>
        <taxon>Spermatophyta</taxon>
        <taxon>Magnoliopsida</taxon>
        <taxon>eudicotyledons</taxon>
        <taxon>Gunneridae</taxon>
        <taxon>Pentapetalae</taxon>
        <taxon>asterids</taxon>
        <taxon>Ericales</taxon>
        <taxon>Theaceae</taxon>
        <taxon>Camellia</taxon>
    </lineage>
</organism>
<evidence type="ECO:0000256" key="2">
    <source>
        <dbReference type="ARBA" id="ARBA00023242"/>
    </source>
</evidence>
<dbReference type="Proteomes" id="UP000306102">
    <property type="component" value="Unassembled WGS sequence"/>
</dbReference>
<dbReference type="InterPro" id="IPR003822">
    <property type="entry name" value="PAH"/>
</dbReference>
<dbReference type="Gene3D" id="1.20.1160.11">
    <property type="entry name" value="Paired amphipathic helix"/>
    <property type="match status" value="1"/>
</dbReference>
<name>A0A4S4EZT0_CAMSN</name>
<dbReference type="InterPro" id="IPR036600">
    <property type="entry name" value="PAH_sf"/>
</dbReference>
<comment type="caution">
    <text evidence="5">The sequence shown here is derived from an EMBL/GenBank/DDBJ whole genome shotgun (WGS) entry which is preliminary data.</text>
</comment>
<protein>
    <recommendedName>
        <fullName evidence="7">Transmembrane protein</fullName>
    </recommendedName>
</protein>
<dbReference type="PANTHER" id="PTHR12346">
    <property type="entry name" value="SIN3B-RELATED"/>
    <property type="match status" value="1"/>
</dbReference>
<evidence type="ECO:0000256" key="1">
    <source>
        <dbReference type="ARBA" id="ARBA00004123"/>
    </source>
</evidence>
<evidence type="ECO:0000256" key="4">
    <source>
        <dbReference type="SAM" id="Phobius"/>
    </source>
</evidence>
<keyword evidence="4" id="KW-1133">Transmembrane helix</keyword>
<feature type="transmembrane region" description="Helical" evidence="4">
    <location>
        <begin position="174"/>
        <end position="202"/>
    </location>
</feature>
<dbReference type="InterPro" id="IPR039774">
    <property type="entry name" value="Sin3-like"/>
</dbReference>
<gene>
    <name evidence="5" type="ORF">TEA_021764</name>
</gene>
<dbReference type="AlphaFoldDB" id="A0A4S4EZT0"/>
<evidence type="ECO:0008006" key="7">
    <source>
        <dbReference type="Google" id="ProtNLM"/>
    </source>
</evidence>
<sequence>MDQHQPQEPYHSDSDSSDSIQSTIEYEELTLIAPKKKLNQEDALKFMLSVKITFGGKSEEYAELTQIMKDYRDRRSDINVVRSRIKFLFKEHPELVAGFNIFLPAGYEISVPIQKDYSVSNAVGVEQTVCICFHDKPDLVADFCQLFCASSNSMTTIHQKKLKRLSKNLKKSRILFYLIVFFLALSLVVAFGLGINLGFYLLED</sequence>
<evidence type="ECO:0000313" key="6">
    <source>
        <dbReference type="Proteomes" id="UP000306102"/>
    </source>
</evidence>
<keyword evidence="4" id="KW-0472">Membrane</keyword>
<dbReference type="Pfam" id="PF02671">
    <property type="entry name" value="PAH"/>
    <property type="match status" value="1"/>
</dbReference>
<dbReference type="SUPFAM" id="SSF47762">
    <property type="entry name" value="PAH2 domain"/>
    <property type="match status" value="1"/>
</dbReference>
<keyword evidence="4" id="KW-0812">Transmembrane</keyword>
<reference evidence="5 6" key="1">
    <citation type="journal article" date="2018" name="Proc. Natl. Acad. Sci. U.S.A.">
        <title>Draft genome sequence of Camellia sinensis var. sinensis provides insights into the evolution of the tea genome and tea quality.</title>
        <authorList>
            <person name="Wei C."/>
            <person name="Yang H."/>
            <person name="Wang S."/>
            <person name="Zhao J."/>
            <person name="Liu C."/>
            <person name="Gao L."/>
            <person name="Xia E."/>
            <person name="Lu Y."/>
            <person name="Tai Y."/>
            <person name="She G."/>
            <person name="Sun J."/>
            <person name="Cao H."/>
            <person name="Tong W."/>
            <person name="Gao Q."/>
            <person name="Li Y."/>
            <person name="Deng W."/>
            <person name="Jiang X."/>
            <person name="Wang W."/>
            <person name="Chen Q."/>
            <person name="Zhang S."/>
            <person name="Li H."/>
            <person name="Wu J."/>
            <person name="Wang P."/>
            <person name="Li P."/>
            <person name="Shi C."/>
            <person name="Zheng F."/>
            <person name="Jian J."/>
            <person name="Huang B."/>
            <person name="Shan D."/>
            <person name="Shi M."/>
            <person name="Fang C."/>
            <person name="Yue Y."/>
            <person name="Li F."/>
            <person name="Li D."/>
            <person name="Wei S."/>
            <person name="Han B."/>
            <person name="Jiang C."/>
            <person name="Yin Y."/>
            <person name="Xia T."/>
            <person name="Zhang Z."/>
            <person name="Bennetzen J.L."/>
            <person name="Zhao S."/>
            <person name="Wan X."/>
        </authorList>
    </citation>
    <scope>NUCLEOTIDE SEQUENCE [LARGE SCALE GENOMIC DNA]</scope>
    <source>
        <strain evidence="6">cv. Shuchazao</strain>
        <tissue evidence="5">Leaf</tissue>
    </source>
</reference>
<accession>A0A4S4EZT0</accession>
<proteinExistence type="predicted"/>
<evidence type="ECO:0000256" key="3">
    <source>
        <dbReference type="PROSITE-ProRule" id="PRU00810"/>
    </source>
</evidence>
<dbReference type="PROSITE" id="PS51477">
    <property type="entry name" value="PAH"/>
    <property type="match status" value="1"/>
</dbReference>
<comment type="subcellular location">
    <subcellularLocation>
        <location evidence="1 3">Nucleus</location>
    </subcellularLocation>
</comment>
<dbReference type="STRING" id="542762.A0A4S4EZT0"/>
<evidence type="ECO:0000313" key="5">
    <source>
        <dbReference type="EMBL" id="THG22650.1"/>
    </source>
</evidence>
<dbReference type="GO" id="GO:0003714">
    <property type="term" value="F:transcription corepressor activity"/>
    <property type="evidence" value="ECO:0007669"/>
    <property type="project" value="InterPro"/>
</dbReference>
<keyword evidence="2 3" id="KW-0539">Nucleus</keyword>